<comment type="similarity">
    <text evidence="6">Belongs to the LPG synthase family.</text>
</comment>
<feature type="transmembrane region" description="Helical" evidence="6">
    <location>
        <begin position="39"/>
        <end position="58"/>
    </location>
</feature>
<reference evidence="8" key="1">
    <citation type="journal article" date="2020" name="Microbiol. Resour. Announc.">
        <title>Complete Genome Sequence of Geobacillus sp. Strain E55-1, Isolated from Mine Geyser in Japan.</title>
        <authorList>
            <person name="Miyazaki K."/>
            <person name="Hase E."/>
            <person name="Tokito N."/>
        </authorList>
    </citation>
    <scope>NUCLEOTIDE SEQUENCE [LARGE SCALE GENOMIC DNA]</scope>
    <source>
        <strain evidence="8">E55-1</strain>
    </source>
</reference>
<dbReference type="GO" id="GO:0046677">
    <property type="term" value="P:response to antibiotic"/>
    <property type="evidence" value="ECO:0007669"/>
    <property type="project" value="UniProtKB-KW"/>
</dbReference>
<comment type="catalytic activity">
    <reaction evidence="6">
        <text>L-lysyl-tRNA(Lys) + a 1,2-diacyl-sn-glycero-3-phospho-(1'-sn-glycerol) = a 1,2-diacyl-sn-glycero-3-phospho-1'-(3'-O-L-lysyl)-sn-glycerol + tRNA(Lys)</text>
        <dbReference type="Rhea" id="RHEA:10668"/>
        <dbReference type="Rhea" id="RHEA-COMP:9696"/>
        <dbReference type="Rhea" id="RHEA-COMP:9697"/>
        <dbReference type="ChEBI" id="CHEBI:64716"/>
        <dbReference type="ChEBI" id="CHEBI:75792"/>
        <dbReference type="ChEBI" id="CHEBI:78442"/>
        <dbReference type="ChEBI" id="CHEBI:78529"/>
        <dbReference type="EC" id="2.3.2.3"/>
    </reaction>
</comment>
<comment type="function">
    <text evidence="6">Catalyzes the transfer of a lysyl group from L-lysyl-tRNA(Lys) to membrane-bound phosphatidylglycerol (PG), which produces lysylphosphatidylglycerol (LPG), a major component of the bacterial membrane with a positive net charge. LPG synthesis contributes to bacterial virulence as it is involved in the resistance mechanism against cationic antimicrobial peptides (CAMP) produces by the host's immune system (defensins, cathelicidins) and by the competing microorganisms.</text>
</comment>
<dbReference type="EC" id="2.3.2.3" evidence="6"/>
<dbReference type="GO" id="GO:0006629">
    <property type="term" value="P:lipid metabolic process"/>
    <property type="evidence" value="ECO:0007669"/>
    <property type="project" value="UniProtKB-KW"/>
</dbReference>
<evidence type="ECO:0000313" key="7">
    <source>
        <dbReference type="EMBL" id="BBW95357.1"/>
    </source>
</evidence>
<keyword evidence="6" id="KW-0046">Antibiotic resistance</keyword>
<evidence type="ECO:0000256" key="6">
    <source>
        <dbReference type="RuleBase" id="RU363042"/>
    </source>
</evidence>
<dbReference type="InterPro" id="IPR022791">
    <property type="entry name" value="L-PG_synthase/AglD"/>
</dbReference>
<keyword evidence="6" id="KW-0443">Lipid metabolism</keyword>
<dbReference type="PANTHER" id="PTHR39087">
    <property type="entry name" value="UPF0104 MEMBRANE PROTEIN MJ1595"/>
    <property type="match status" value="1"/>
</dbReference>
<accession>A0A679FMA1</accession>
<organism evidence="7 8">
    <name type="scientific">Geobacillus subterraneus</name>
    <dbReference type="NCBI Taxonomy" id="129338"/>
    <lineage>
        <taxon>Bacteria</taxon>
        <taxon>Bacillati</taxon>
        <taxon>Bacillota</taxon>
        <taxon>Bacilli</taxon>
        <taxon>Bacillales</taxon>
        <taxon>Anoxybacillaceae</taxon>
        <taxon>Geobacillus</taxon>
    </lineage>
</organism>
<keyword evidence="5 6" id="KW-0472">Membrane</keyword>
<dbReference type="EMBL" id="AP022557">
    <property type="protein sequence ID" value="BBW95357.1"/>
    <property type="molecule type" value="Genomic_DNA"/>
</dbReference>
<evidence type="ECO:0000256" key="5">
    <source>
        <dbReference type="ARBA" id="ARBA00023136"/>
    </source>
</evidence>
<dbReference type="Pfam" id="PF03706">
    <property type="entry name" value="LPG_synthase_TM"/>
    <property type="match status" value="1"/>
</dbReference>
<keyword evidence="3 6" id="KW-0812">Transmembrane</keyword>
<keyword evidence="8" id="KW-1185">Reference proteome</keyword>
<gene>
    <name evidence="6" type="primary">mprF</name>
    <name evidence="7" type="ORF">GsuE55_01900</name>
</gene>
<evidence type="ECO:0000256" key="1">
    <source>
        <dbReference type="ARBA" id="ARBA00004651"/>
    </source>
</evidence>
<name>A0A679FMA1_9BACL</name>
<dbReference type="PANTHER" id="PTHR39087:SF2">
    <property type="entry name" value="UPF0104 MEMBRANE PROTEIN MJ1595"/>
    <property type="match status" value="1"/>
</dbReference>
<protein>
    <recommendedName>
        <fullName evidence="6">Phosphatidylglycerol lysyltransferase</fullName>
        <ecNumber evidence="6">2.3.2.3</ecNumber>
    </recommendedName>
    <alternativeName>
        <fullName evidence="6">Lysylphosphatidylglycerol synthase</fullName>
    </alternativeName>
</protein>
<feature type="transmembrane region" description="Helical" evidence="6">
    <location>
        <begin position="183"/>
        <end position="205"/>
    </location>
</feature>
<evidence type="ECO:0000256" key="3">
    <source>
        <dbReference type="ARBA" id="ARBA00022692"/>
    </source>
</evidence>
<proteinExistence type="inferred from homology"/>
<dbReference type="AlphaFoldDB" id="A0A679FMA1"/>
<comment type="subcellular location">
    <subcellularLocation>
        <location evidence="1 6">Cell membrane</location>
        <topology evidence="1 6">Multi-pass membrane protein</topology>
    </subcellularLocation>
</comment>
<evidence type="ECO:0000256" key="4">
    <source>
        <dbReference type="ARBA" id="ARBA00022989"/>
    </source>
</evidence>
<dbReference type="GO" id="GO:0005886">
    <property type="term" value="C:plasma membrane"/>
    <property type="evidence" value="ECO:0007669"/>
    <property type="project" value="UniProtKB-SubCell"/>
</dbReference>
<evidence type="ECO:0000256" key="2">
    <source>
        <dbReference type="ARBA" id="ARBA00022475"/>
    </source>
</evidence>
<evidence type="ECO:0000313" key="8">
    <source>
        <dbReference type="Proteomes" id="UP000501421"/>
    </source>
</evidence>
<keyword evidence="6" id="KW-0808">Transferase</keyword>
<keyword evidence="2" id="KW-1003">Cell membrane</keyword>
<feature type="transmembrane region" description="Helical" evidence="6">
    <location>
        <begin position="258"/>
        <end position="284"/>
    </location>
</feature>
<dbReference type="Proteomes" id="UP000501421">
    <property type="component" value="Chromosome"/>
</dbReference>
<feature type="transmembrane region" description="Helical" evidence="6">
    <location>
        <begin position="143"/>
        <end position="162"/>
    </location>
</feature>
<dbReference type="GO" id="GO:0050071">
    <property type="term" value="F:phosphatidylglycerol lysyltransferase activity"/>
    <property type="evidence" value="ECO:0007669"/>
    <property type="project" value="UniProtKB-EC"/>
</dbReference>
<keyword evidence="4 6" id="KW-1133">Transmembrane helix</keyword>
<sequence length="302" mass="32715">MARAMVGAALIVLFAWLTHRYFDGRLLLAPLAELARQPVRFAAVLVVYGASFWLRAWAWKQYVGKPLGLSVYGRAVLLSLFVNHVAPVKIGDAARVAVLARQPGVSLGEAVESVAVMRFLDMAMLGGWTVIGTYAYRHHIPRVPLLAAAVAAAFALTVVVLRRPLRLERLWRRWRTVFQGRRGAGIVAAVAASWLCEAAVIGAVAETVGLSLSFWQAVWVNSATVSGQIVQVAPGGLGTYEAVMAFALTTLGASGERAYAAAVVTHAVKFLFSYAAGAVVLAFWRSDWQVVQGVWKKGREKR</sequence>